<accession>A0AAQ1P5Z7</accession>
<sequence length="92" mass="10511">MNTAFMLMAQYNGLAIIPIEKVCADYFTHLTPEMFLRKVFSGQIKPPATRLEHSQKSAKGIHLTDFALYLDLQRESAKKECQQINKPLKANQ</sequence>
<comment type="caution">
    <text evidence="1">The sequence shown here is derived from an EMBL/GenBank/DDBJ whole genome shotgun (WGS) entry which is preliminary data.</text>
</comment>
<name>A0AAQ1P5Z7_9PSED</name>
<dbReference type="GO" id="GO:0006355">
    <property type="term" value="P:regulation of DNA-templated transcription"/>
    <property type="evidence" value="ECO:0007669"/>
    <property type="project" value="InterPro"/>
</dbReference>
<protein>
    <submittedName>
        <fullName evidence="1">Pyocin activator protein PrtN</fullName>
    </submittedName>
</protein>
<dbReference type="AlphaFoldDB" id="A0AAQ1P5Z7"/>
<reference evidence="1 2" key="1">
    <citation type="submission" date="2018-02" db="EMBL/GenBank/DDBJ databases">
        <authorList>
            <person name="Dubost A."/>
        </authorList>
    </citation>
    <scope>NUCLEOTIDE SEQUENCE [LARGE SCALE GENOMIC DNA]</scope>
    <source>
        <strain evidence="2">JV551A3</strain>
    </source>
</reference>
<dbReference type="InterPro" id="IPR020518">
    <property type="entry name" value="Tscrpt_reg_PrtN"/>
</dbReference>
<dbReference type="RefSeq" id="WP_133970897.1">
    <property type="nucleotide sequence ID" value="NZ_OPYN01000070.1"/>
</dbReference>
<dbReference type="EMBL" id="OPYN01000070">
    <property type="protein sequence ID" value="SPO59943.1"/>
    <property type="molecule type" value="Genomic_DNA"/>
</dbReference>
<organism evidence="1 2">
    <name type="scientific">Pseudomonas inefficax</name>
    <dbReference type="NCBI Taxonomy" id="2078786"/>
    <lineage>
        <taxon>Bacteria</taxon>
        <taxon>Pseudomonadati</taxon>
        <taxon>Pseudomonadota</taxon>
        <taxon>Gammaproteobacteria</taxon>
        <taxon>Pseudomonadales</taxon>
        <taxon>Pseudomonadaceae</taxon>
        <taxon>Pseudomonas</taxon>
    </lineage>
</organism>
<dbReference type="Proteomes" id="UP000294335">
    <property type="component" value="Unassembled WGS sequence"/>
</dbReference>
<evidence type="ECO:0000313" key="1">
    <source>
        <dbReference type="EMBL" id="SPO59943.1"/>
    </source>
</evidence>
<gene>
    <name evidence="1" type="ORF">JV551A3_V1_700215</name>
</gene>
<proteinExistence type="predicted"/>
<dbReference type="Pfam" id="PF11112">
    <property type="entry name" value="PyocinActivator"/>
    <property type="match status" value="1"/>
</dbReference>
<keyword evidence="2" id="KW-1185">Reference proteome</keyword>
<evidence type="ECO:0000313" key="2">
    <source>
        <dbReference type="Proteomes" id="UP000294335"/>
    </source>
</evidence>